<accession>A0A6A7BLF0</accession>
<proteinExistence type="predicted"/>
<name>A0A6A7BLF0_9PLEO</name>
<feature type="region of interest" description="Disordered" evidence="1">
    <location>
        <begin position="41"/>
        <end position="67"/>
    </location>
</feature>
<feature type="compositionally biased region" description="Polar residues" evidence="1">
    <location>
        <begin position="44"/>
        <end position="67"/>
    </location>
</feature>
<protein>
    <submittedName>
        <fullName evidence="2">Uncharacterized protein</fullName>
    </submittedName>
</protein>
<dbReference type="EMBL" id="MU006289">
    <property type="protein sequence ID" value="KAF2856012.1"/>
    <property type="molecule type" value="Genomic_DNA"/>
</dbReference>
<evidence type="ECO:0000256" key="1">
    <source>
        <dbReference type="SAM" id="MobiDB-lite"/>
    </source>
</evidence>
<reference evidence="2" key="1">
    <citation type="submission" date="2020-01" db="EMBL/GenBank/DDBJ databases">
        <authorList>
            <consortium name="DOE Joint Genome Institute"/>
            <person name="Haridas S."/>
            <person name="Albert R."/>
            <person name="Binder M."/>
            <person name="Bloem J."/>
            <person name="Labutti K."/>
            <person name="Salamov A."/>
            <person name="Andreopoulos B."/>
            <person name="Baker S.E."/>
            <person name="Barry K."/>
            <person name="Bills G."/>
            <person name="Bluhm B.H."/>
            <person name="Cannon C."/>
            <person name="Castanera R."/>
            <person name="Culley D.E."/>
            <person name="Daum C."/>
            <person name="Ezra D."/>
            <person name="Gonzalez J.B."/>
            <person name="Henrissat B."/>
            <person name="Kuo A."/>
            <person name="Liang C."/>
            <person name="Lipzen A."/>
            <person name="Lutzoni F."/>
            <person name="Magnuson J."/>
            <person name="Mondo S."/>
            <person name="Nolan M."/>
            <person name="Ohm R."/>
            <person name="Pangilinan J."/>
            <person name="Park H.-J."/>
            <person name="Ramirez L."/>
            <person name="Alfaro M."/>
            <person name="Sun H."/>
            <person name="Tritt A."/>
            <person name="Yoshinaga Y."/>
            <person name="Zwiers L.-H."/>
            <person name="Turgeon B.G."/>
            <person name="Goodwin S.B."/>
            <person name="Spatafora J.W."/>
            <person name="Crous P.W."/>
            <person name="Grigoriev I.V."/>
        </authorList>
    </citation>
    <scope>NUCLEOTIDE SEQUENCE</scope>
    <source>
        <strain evidence="2">IPT5</strain>
    </source>
</reference>
<evidence type="ECO:0000313" key="3">
    <source>
        <dbReference type="Proteomes" id="UP000799423"/>
    </source>
</evidence>
<keyword evidence="3" id="KW-1185">Reference proteome</keyword>
<dbReference type="AlphaFoldDB" id="A0A6A7BLF0"/>
<organism evidence="2 3">
    <name type="scientific">Plenodomus tracheiphilus IPT5</name>
    <dbReference type="NCBI Taxonomy" id="1408161"/>
    <lineage>
        <taxon>Eukaryota</taxon>
        <taxon>Fungi</taxon>
        <taxon>Dikarya</taxon>
        <taxon>Ascomycota</taxon>
        <taxon>Pezizomycotina</taxon>
        <taxon>Dothideomycetes</taxon>
        <taxon>Pleosporomycetidae</taxon>
        <taxon>Pleosporales</taxon>
        <taxon>Pleosporineae</taxon>
        <taxon>Leptosphaeriaceae</taxon>
        <taxon>Plenodomus</taxon>
    </lineage>
</organism>
<evidence type="ECO:0000313" key="2">
    <source>
        <dbReference type="EMBL" id="KAF2856012.1"/>
    </source>
</evidence>
<gene>
    <name evidence="2" type="ORF">T440DRAFT_95619</name>
</gene>
<dbReference type="Proteomes" id="UP000799423">
    <property type="component" value="Unassembled WGS sequence"/>
</dbReference>
<sequence>MSKNRKKPICDNKIPHQLSPAPSITMHYHTPRISTRLLCAPKSSGLSTPSTTKPPQSIHSSTFAQSI</sequence>
<feature type="region of interest" description="Disordered" evidence="1">
    <location>
        <begin position="1"/>
        <end position="24"/>
    </location>
</feature>